<sequence>MTNGMTDLLSLMDPLVIDSMKGVLDVKPHVPKRKRHEFTVRWNIKHEHKVELNMFGLRAFRGLSGEFHIFNGQLQSSTFRIVNVLGEGEIGIGFWTRENGFLRRLNVRNLSKYNISKDKLKPIIWPREIMSMPKGWVTPTNGKTLRIGVPSTTFFPELVEANRDSNKKLSTVNGYCIDVFNVVMEILPYEFISFQKPNGESAESGVRLLVPLKEKKKNAWIFLRPLTWQLWLTSGCYFLWIGLMILILESHNMSGPQQIYQSFWRTFTHIVHSNIEQLKPSITHIQELVKSGQDVAYQKNAFVLGILEQLNVPKSQMKTFRTHADLHVALQNGSLAR</sequence>
<accession>A0AAD1ZMV9</accession>
<keyword evidence="3" id="KW-1185">Reference proteome</keyword>
<dbReference type="Gene3D" id="3.40.190.10">
    <property type="entry name" value="Periplasmic binding protein-like II"/>
    <property type="match status" value="1"/>
</dbReference>
<dbReference type="SUPFAM" id="SSF53850">
    <property type="entry name" value="Periplasmic binding protein-like II"/>
    <property type="match status" value="1"/>
</dbReference>
<organism evidence="2 3">
    <name type="scientific">Fraxinus pennsylvanica</name>
    <dbReference type="NCBI Taxonomy" id="56036"/>
    <lineage>
        <taxon>Eukaryota</taxon>
        <taxon>Viridiplantae</taxon>
        <taxon>Streptophyta</taxon>
        <taxon>Embryophyta</taxon>
        <taxon>Tracheophyta</taxon>
        <taxon>Spermatophyta</taxon>
        <taxon>Magnoliopsida</taxon>
        <taxon>eudicotyledons</taxon>
        <taxon>Gunneridae</taxon>
        <taxon>Pentapetalae</taxon>
        <taxon>asterids</taxon>
        <taxon>lamiids</taxon>
        <taxon>Lamiales</taxon>
        <taxon>Oleaceae</taxon>
        <taxon>Oleeae</taxon>
        <taxon>Fraxinus</taxon>
    </lineage>
</organism>
<keyword evidence="1" id="KW-1133">Transmembrane helix</keyword>
<gene>
    <name evidence="2" type="ORF">FPE_LOCUS19739</name>
</gene>
<feature type="transmembrane region" description="Helical" evidence="1">
    <location>
        <begin position="228"/>
        <end position="248"/>
    </location>
</feature>
<evidence type="ECO:0000256" key="1">
    <source>
        <dbReference type="SAM" id="Phobius"/>
    </source>
</evidence>
<keyword evidence="1" id="KW-0812">Transmembrane</keyword>
<protein>
    <submittedName>
        <fullName evidence="2">Uncharacterized protein</fullName>
    </submittedName>
</protein>
<proteinExistence type="predicted"/>
<dbReference type="Proteomes" id="UP000834106">
    <property type="component" value="Chromosome 12"/>
</dbReference>
<dbReference type="PANTHER" id="PTHR34836:SF1">
    <property type="entry name" value="OS09G0428600 PROTEIN"/>
    <property type="match status" value="1"/>
</dbReference>
<evidence type="ECO:0000313" key="2">
    <source>
        <dbReference type="EMBL" id="CAI9772309.1"/>
    </source>
</evidence>
<evidence type="ECO:0000313" key="3">
    <source>
        <dbReference type="Proteomes" id="UP000834106"/>
    </source>
</evidence>
<dbReference type="EMBL" id="OU503047">
    <property type="protein sequence ID" value="CAI9772309.1"/>
    <property type="molecule type" value="Genomic_DNA"/>
</dbReference>
<reference evidence="2" key="1">
    <citation type="submission" date="2023-05" db="EMBL/GenBank/DDBJ databases">
        <authorList>
            <person name="Huff M."/>
        </authorList>
    </citation>
    <scope>NUCLEOTIDE SEQUENCE</scope>
</reference>
<keyword evidence="1" id="KW-0472">Membrane</keyword>
<name>A0AAD1ZMV9_9LAMI</name>
<dbReference type="Gene3D" id="3.40.50.2300">
    <property type="match status" value="1"/>
</dbReference>
<dbReference type="AlphaFoldDB" id="A0AAD1ZMV9"/>
<dbReference type="PANTHER" id="PTHR34836">
    <property type="entry name" value="OS06G0188250 PROTEIN"/>
    <property type="match status" value="1"/>
</dbReference>
<dbReference type="InterPro" id="IPR015683">
    <property type="entry name" value="Ionotropic_Glu_rcpt"/>
</dbReference>